<sequence>MQYCCRRETELVRAAEEIQQAGADDDDHVDDVVPIADLDEDEMSEHQDEFVAMEAEEEHRVDVLEQIGQPARQEGAEYFLAPSHIPDPDFETLVASLNSVQRKYLYHVENRSFAVIRVRERRGWCREKSSDQSANPDDVCVLLCAPTGNAFNIGGMTLHSALSLPLSQFGGPLPNTIATKLHNLKLIVIDEISMVGAKMLNTCPRSNEGYAELAGPTLWEKFCLVELTEIMRQRDDLPFAQALTRLARGEMEGADIELFKSRQFSERDPSLPPEALHLYQTNAKVWAHNTAVLNTLDTHGRRCFNSR</sequence>
<reference evidence="1" key="3">
    <citation type="submission" date="2023-01" db="EMBL/GenBank/DDBJ databases">
        <authorList>
            <person name="Patra A."/>
        </authorList>
    </citation>
    <scope>NUCLEOTIDE SEQUENCE</scope>
    <source>
        <strain evidence="1">Wonlab-2016</strain>
        <tissue evidence="1">Foot muscle</tissue>
    </source>
</reference>
<comment type="caution">
    <text evidence="1">The sequence shown here is derived from an EMBL/GenBank/DDBJ whole genome shotgun (WGS) entry which is preliminary data.</text>
</comment>
<dbReference type="InterPro" id="IPR027417">
    <property type="entry name" value="P-loop_NTPase"/>
</dbReference>
<evidence type="ECO:0008006" key="4">
    <source>
        <dbReference type="Google" id="ProtNLM"/>
    </source>
</evidence>
<protein>
    <recommendedName>
        <fullName evidence="4">DNA helicase</fullName>
    </recommendedName>
</protein>
<dbReference type="PANTHER" id="PTHR47642">
    <property type="entry name" value="ATP-DEPENDENT DNA HELICASE"/>
    <property type="match status" value="1"/>
</dbReference>
<evidence type="ECO:0000313" key="3">
    <source>
        <dbReference type="Proteomes" id="UP001519460"/>
    </source>
</evidence>
<dbReference type="PANTHER" id="PTHR47642:SF5">
    <property type="entry name" value="ATP-DEPENDENT DNA HELICASE"/>
    <property type="match status" value="1"/>
</dbReference>
<dbReference type="InterPro" id="IPR051055">
    <property type="entry name" value="PIF1_helicase"/>
</dbReference>
<organism evidence="1 3">
    <name type="scientific">Batillaria attramentaria</name>
    <dbReference type="NCBI Taxonomy" id="370345"/>
    <lineage>
        <taxon>Eukaryota</taxon>
        <taxon>Metazoa</taxon>
        <taxon>Spiralia</taxon>
        <taxon>Lophotrochozoa</taxon>
        <taxon>Mollusca</taxon>
        <taxon>Gastropoda</taxon>
        <taxon>Caenogastropoda</taxon>
        <taxon>Sorbeoconcha</taxon>
        <taxon>Cerithioidea</taxon>
        <taxon>Batillariidae</taxon>
        <taxon>Batillaria</taxon>
    </lineage>
</organism>
<name>A0ABD0J4E0_9CAEN</name>
<reference evidence="1" key="1">
    <citation type="submission" date="2020-09" db="EMBL/GenBank/DDBJ databases">
        <authorList>
            <person name="Won Y."/>
        </authorList>
    </citation>
    <scope>NUCLEOTIDE SEQUENCE</scope>
    <source>
        <strain evidence="1">Wonlab-2016</strain>
        <tissue evidence="1">Foot muscle</tissue>
    </source>
</reference>
<proteinExistence type="predicted"/>
<evidence type="ECO:0000313" key="1">
    <source>
        <dbReference type="EMBL" id="KAK7459742.1"/>
    </source>
</evidence>
<gene>
    <name evidence="2" type="ORF">BaRGS_00006522</name>
    <name evidence="1" type="ORF">BaRGS_00038925</name>
</gene>
<accession>A0ABD0J4E0</accession>
<dbReference type="AlphaFoldDB" id="A0ABD0J4E0"/>
<dbReference type="EMBL" id="JACVVK020000027">
    <property type="protein sequence ID" value="KAK7502158.1"/>
    <property type="molecule type" value="Genomic_DNA"/>
</dbReference>
<keyword evidence="3" id="KW-1185">Reference proteome</keyword>
<reference evidence="1 3" key="2">
    <citation type="journal article" date="2023" name="Sci. Data">
        <title>Genome assembly of the Korean intertidal mud-creeper Batillaria attramentaria.</title>
        <authorList>
            <person name="Patra A.K."/>
            <person name="Ho P.T."/>
            <person name="Jun S."/>
            <person name="Lee S.J."/>
            <person name="Kim Y."/>
            <person name="Won Y.J."/>
        </authorList>
    </citation>
    <scope>NUCLEOTIDE SEQUENCE [LARGE SCALE GENOMIC DNA]</scope>
    <source>
        <strain evidence="1">Wonlab-2016</strain>
    </source>
</reference>
<evidence type="ECO:0000313" key="2">
    <source>
        <dbReference type="EMBL" id="KAK7502158.1"/>
    </source>
</evidence>
<dbReference type="Gene3D" id="3.40.50.300">
    <property type="entry name" value="P-loop containing nucleotide triphosphate hydrolases"/>
    <property type="match status" value="1"/>
</dbReference>
<dbReference type="Proteomes" id="UP001519460">
    <property type="component" value="Unassembled WGS sequence"/>
</dbReference>
<dbReference type="EMBL" id="JACVVK020000653">
    <property type="protein sequence ID" value="KAK7459742.1"/>
    <property type="molecule type" value="Genomic_DNA"/>
</dbReference>